<evidence type="ECO:0000313" key="3">
    <source>
        <dbReference type="Proteomes" id="UP000634136"/>
    </source>
</evidence>
<feature type="compositionally biased region" description="Low complexity" evidence="1">
    <location>
        <begin position="37"/>
        <end position="51"/>
    </location>
</feature>
<evidence type="ECO:0000256" key="1">
    <source>
        <dbReference type="SAM" id="MobiDB-lite"/>
    </source>
</evidence>
<sequence>MFSAARQGCRNELSFCVLTSVNVAVFKRARLLKGLCSSPSTTSPAGSSVAPEAGRSGGARETGFSTDENGGLARDTTNGFLTTARTTFEAP</sequence>
<keyword evidence="3" id="KW-1185">Reference proteome</keyword>
<dbReference type="AlphaFoldDB" id="A0A834T3Q8"/>
<organism evidence="2 3">
    <name type="scientific">Senna tora</name>
    <dbReference type="NCBI Taxonomy" id="362788"/>
    <lineage>
        <taxon>Eukaryota</taxon>
        <taxon>Viridiplantae</taxon>
        <taxon>Streptophyta</taxon>
        <taxon>Embryophyta</taxon>
        <taxon>Tracheophyta</taxon>
        <taxon>Spermatophyta</taxon>
        <taxon>Magnoliopsida</taxon>
        <taxon>eudicotyledons</taxon>
        <taxon>Gunneridae</taxon>
        <taxon>Pentapetalae</taxon>
        <taxon>rosids</taxon>
        <taxon>fabids</taxon>
        <taxon>Fabales</taxon>
        <taxon>Fabaceae</taxon>
        <taxon>Caesalpinioideae</taxon>
        <taxon>Cassia clade</taxon>
        <taxon>Senna</taxon>
    </lineage>
</organism>
<feature type="region of interest" description="Disordered" evidence="1">
    <location>
        <begin position="35"/>
        <end position="91"/>
    </location>
</feature>
<name>A0A834T3Q8_9FABA</name>
<accession>A0A834T3Q8</accession>
<evidence type="ECO:0000313" key="2">
    <source>
        <dbReference type="EMBL" id="KAF7815020.1"/>
    </source>
</evidence>
<dbReference type="EMBL" id="JAAIUW010000009">
    <property type="protein sequence ID" value="KAF7815020.1"/>
    <property type="molecule type" value="Genomic_DNA"/>
</dbReference>
<gene>
    <name evidence="2" type="ORF">G2W53_028989</name>
</gene>
<feature type="compositionally biased region" description="Polar residues" evidence="1">
    <location>
        <begin position="75"/>
        <end position="91"/>
    </location>
</feature>
<proteinExistence type="predicted"/>
<reference evidence="2" key="1">
    <citation type="submission" date="2020-09" db="EMBL/GenBank/DDBJ databases">
        <title>Genome-Enabled Discovery of Anthraquinone Biosynthesis in Senna tora.</title>
        <authorList>
            <person name="Kang S.-H."/>
            <person name="Pandey R.P."/>
            <person name="Lee C.-M."/>
            <person name="Sim J.-S."/>
            <person name="Jeong J.-T."/>
            <person name="Choi B.-S."/>
            <person name="Jung M."/>
            <person name="Ginzburg D."/>
            <person name="Zhao K."/>
            <person name="Won S.Y."/>
            <person name="Oh T.-J."/>
            <person name="Yu Y."/>
            <person name="Kim N.-H."/>
            <person name="Lee O.R."/>
            <person name="Lee T.-H."/>
            <person name="Bashyal P."/>
            <person name="Kim T.-S."/>
            <person name="Lee W.-H."/>
            <person name="Kawkins C."/>
            <person name="Kim C.-K."/>
            <person name="Kim J.S."/>
            <person name="Ahn B.O."/>
            <person name="Rhee S.Y."/>
            <person name="Sohng J.K."/>
        </authorList>
    </citation>
    <scope>NUCLEOTIDE SEQUENCE</scope>
    <source>
        <tissue evidence="2">Leaf</tissue>
    </source>
</reference>
<dbReference type="Proteomes" id="UP000634136">
    <property type="component" value="Unassembled WGS sequence"/>
</dbReference>
<comment type="caution">
    <text evidence="2">The sequence shown here is derived from an EMBL/GenBank/DDBJ whole genome shotgun (WGS) entry which is preliminary data.</text>
</comment>
<protein>
    <submittedName>
        <fullName evidence="2">Uncharacterized protein</fullName>
    </submittedName>
</protein>